<name>A0A1H5WS73_9FIRM</name>
<dbReference type="STRING" id="1410661.GCA_000702205_01450"/>
<proteinExistence type="predicted"/>
<protein>
    <submittedName>
        <fullName evidence="2">Lipopolysaccharide cholinephosphotransferase</fullName>
    </submittedName>
</protein>
<dbReference type="InterPro" id="IPR007074">
    <property type="entry name" value="LicD/FKTN/FKRP_NTP_transf"/>
</dbReference>
<gene>
    <name evidence="2" type="ORF">SAMN05216537_1182</name>
</gene>
<accession>A0A1H5WS73</accession>
<dbReference type="Pfam" id="PF04991">
    <property type="entry name" value="LicD"/>
    <property type="match status" value="1"/>
</dbReference>
<keyword evidence="2" id="KW-0808">Transferase</keyword>
<evidence type="ECO:0000259" key="1">
    <source>
        <dbReference type="Pfam" id="PF04991"/>
    </source>
</evidence>
<dbReference type="AlphaFoldDB" id="A0A1H5WS73"/>
<dbReference type="InterPro" id="IPR052942">
    <property type="entry name" value="LPS_cholinephosphotransferase"/>
</dbReference>
<evidence type="ECO:0000313" key="2">
    <source>
        <dbReference type="EMBL" id="SEG02123.1"/>
    </source>
</evidence>
<sequence>MKDKELKEYDEETLKHLKEIILEIFKDFVKICEKYDLEYFATGGTAIGALRHNGFIPWDDDIDVNMLREDYNKFMEVAPKEMGDKYIFMDASTQENYPLMFAKMVKRGTRFVEADYEQVSYPLGIFIDIFPYDKTPEDNVARKKIIKKTWNIARWHVLTLIPNPNLPEGMNPVLKKLVSVAMRVIHAGLKLFHVTSKKTYKKYLDYATNCPEKDSDLYIDYSYITCENLMIRKHEAWPLIDVPFEDTTVKVVKNYDSFLRKEYGDYMQLPPEEQRHNHLASFIDFGEE</sequence>
<evidence type="ECO:0000313" key="3">
    <source>
        <dbReference type="Proteomes" id="UP000236726"/>
    </source>
</evidence>
<dbReference type="GO" id="GO:0009100">
    <property type="term" value="P:glycoprotein metabolic process"/>
    <property type="evidence" value="ECO:0007669"/>
    <property type="project" value="UniProtKB-ARBA"/>
</dbReference>
<dbReference type="EMBL" id="FNUL01000018">
    <property type="protein sequence ID" value="SEG02123.1"/>
    <property type="molecule type" value="Genomic_DNA"/>
</dbReference>
<dbReference type="RefSeq" id="WP_103953394.1">
    <property type="nucleotide sequence ID" value="NZ_FNUL01000018.1"/>
</dbReference>
<dbReference type="PANTHER" id="PTHR43404">
    <property type="entry name" value="LIPOPOLYSACCHARIDE CHOLINEPHOSPHOTRANSFERASE LICD"/>
    <property type="match status" value="1"/>
</dbReference>
<dbReference type="GO" id="GO:0016740">
    <property type="term" value="F:transferase activity"/>
    <property type="evidence" value="ECO:0007669"/>
    <property type="project" value="UniProtKB-KW"/>
</dbReference>
<reference evidence="2 3" key="1">
    <citation type="submission" date="2016-10" db="EMBL/GenBank/DDBJ databases">
        <authorList>
            <person name="de Groot N.N."/>
        </authorList>
    </citation>
    <scope>NUCLEOTIDE SEQUENCE [LARGE SCALE GENOMIC DNA]</scope>
    <source>
        <strain evidence="2 3">D15d</strain>
    </source>
</reference>
<organism evidence="2 3">
    <name type="scientific">Lachnospira multipara</name>
    <dbReference type="NCBI Taxonomy" id="28051"/>
    <lineage>
        <taxon>Bacteria</taxon>
        <taxon>Bacillati</taxon>
        <taxon>Bacillota</taxon>
        <taxon>Clostridia</taxon>
        <taxon>Lachnospirales</taxon>
        <taxon>Lachnospiraceae</taxon>
        <taxon>Lachnospira</taxon>
    </lineage>
</organism>
<dbReference type="PANTHER" id="PTHR43404:SF2">
    <property type="entry name" value="LIPOPOLYSACCHARIDE CHOLINEPHOSPHOTRANSFERASE LICD"/>
    <property type="match status" value="1"/>
</dbReference>
<keyword evidence="3" id="KW-1185">Reference proteome</keyword>
<feature type="domain" description="LicD/FKTN/FKRP nucleotidyltransferase" evidence="1">
    <location>
        <begin position="32"/>
        <end position="264"/>
    </location>
</feature>
<dbReference type="Proteomes" id="UP000236726">
    <property type="component" value="Unassembled WGS sequence"/>
</dbReference>